<organism evidence="2 3">
    <name type="scientific">Phycisphaera mikurensis (strain NBRC 102666 / KCTC 22515 / FYK2301M01)</name>
    <dbReference type="NCBI Taxonomy" id="1142394"/>
    <lineage>
        <taxon>Bacteria</taxon>
        <taxon>Pseudomonadati</taxon>
        <taxon>Planctomycetota</taxon>
        <taxon>Phycisphaerae</taxon>
        <taxon>Phycisphaerales</taxon>
        <taxon>Phycisphaeraceae</taxon>
        <taxon>Phycisphaera</taxon>
    </lineage>
</organism>
<dbReference type="KEGG" id="phm:PSMK_15820"/>
<evidence type="ECO:0000313" key="3">
    <source>
        <dbReference type="Proteomes" id="UP000007881"/>
    </source>
</evidence>
<dbReference type="AlphaFoldDB" id="I0IEQ3"/>
<evidence type="ECO:0000313" key="2">
    <source>
        <dbReference type="EMBL" id="BAM03741.1"/>
    </source>
</evidence>
<feature type="chain" id="PRO_5003629192" evidence="1">
    <location>
        <begin position="36"/>
        <end position="789"/>
    </location>
</feature>
<feature type="signal peptide" evidence="1">
    <location>
        <begin position="1"/>
        <end position="35"/>
    </location>
</feature>
<keyword evidence="3" id="KW-1185">Reference proteome</keyword>
<dbReference type="Proteomes" id="UP000007881">
    <property type="component" value="Chromosome"/>
</dbReference>
<accession>I0IEQ3</accession>
<name>I0IEQ3_PHYMF</name>
<dbReference type="EMBL" id="AP012338">
    <property type="protein sequence ID" value="BAM03741.1"/>
    <property type="molecule type" value="Genomic_DNA"/>
</dbReference>
<dbReference type="HOGENOM" id="CLU_355581_0_0_0"/>
<protein>
    <submittedName>
        <fullName evidence="2">Uncharacterized protein</fullName>
    </submittedName>
</protein>
<dbReference type="STRING" id="1142394.PSMK_15820"/>
<sequence length="789" mass="82923">MAATRSRLSARRGGRLRAGLATLIPLALFAGAARAAEAGGDEMLSAAFTREALALLAEGGPEAAAQGSEAAPLEAAAVLLDLSAGLTPEASEMQWLRADLAERRGDVGTLRDALGAYLRERPEDDAALLKAALVRVTEAQTLDGRLTRMKEILASSARGGEATAAMRSRLSLLASEAAAELGNASERISLLGQAAALDPANAAAAAGVFDLLAARDAGAKRLGAAAANWVFAAPVDAVPRLALARVLAGEGAHAVAADQYERASVFSGATLLPLPDLRRYATALLATGREREAREMLSAAEARLAAGEPGTDAGERRLIDLFLVVLAEPGAEAAALERLHERAGALVDRGGPEEREEARLDRAWIDAVLAVRPVEEAEAALELAGGRYADADPRREVAAGWIALRRGDPAAARAAFSSVPEHPLARLGLAELADPGDPTRDALLDELAAAGSGDPAGLLAVRKLEEEKREVPVTPVGQAVLNLMAERPASLWRMEVTREPLIALRCEVQPRRILPFRRAELVVTLENRSRLPVSLGDGQTLRPVAFVSTALFEGETPLGALPTQVVNVGRRLSLEPGEALSVPTRLDHGPIGRRLAQEPDRDFSFSMSVTLDPRLTPSGAVAIGPLGAVETLRGVQAAGSPVSEAAIRGWFDAMSGDSTLEEYAALVRLAMLQGGTDDRSISPRLLADTTSLLGERVPNLATTPLALCGLYLQSGARRDPAIERILATARSSRDDAVRVATLLGQVRDPTDPALDAAVRAGSPRLRRFAEAWTRVLMDRDPVAAGTTPR</sequence>
<gene>
    <name evidence="2" type="ordered locus">PSMK_15820</name>
</gene>
<evidence type="ECO:0000256" key="1">
    <source>
        <dbReference type="SAM" id="SignalP"/>
    </source>
</evidence>
<keyword evidence="1" id="KW-0732">Signal</keyword>
<proteinExistence type="predicted"/>
<reference evidence="2 3" key="1">
    <citation type="submission" date="2012-02" db="EMBL/GenBank/DDBJ databases">
        <title>Complete genome sequence of Phycisphaera mikurensis NBRC 102666.</title>
        <authorList>
            <person name="Ankai A."/>
            <person name="Hosoyama A."/>
            <person name="Terui Y."/>
            <person name="Sekine M."/>
            <person name="Fukai R."/>
            <person name="Kato Y."/>
            <person name="Nakamura S."/>
            <person name="Yamada-Narita S."/>
            <person name="Kawakoshi A."/>
            <person name="Fukunaga Y."/>
            <person name="Yamazaki S."/>
            <person name="Fujita N."/>
        </authorList>
    </citation>
    <scope>NUCLEOTIDE SEQUENCE [LARGE SCALE GENOMIC DNA]</scope>
    <source>
        <strain evidence="3">NBRC 102666 / KCTC 22515 / FYK2301M01</strain>
    </source>
</reference>